<gene>
    <name evidence="1" type="ORF">DPM13_09530</name>
</gene>
<keyword evidence="2" id="KW-1185">Reference proteome</keyword>
<evidence type="ECO:0000313" key="2">
    <source>
        <dbReference type="Proteomes" id="UP000249922"/>
    </source>
</evidence>
<accession>A0ABM6WRS2</accession>
<dbReference type="EMBL" id="CP030239">
    <property type="protein sequence ID" value="AWX93269.1"/>
    <property type="molecule type" value="Genomic_DNA"/>
</dbReference>
<evidence type="ECO:0000313" key="1">
    <source>
        <dbReference type="EMBL" id="AWX93269.1"/>
    </source>
</evidence>
<reference evidence="1 2" key="1">
    <citation type="submission" date="2018-06" db="EMBL/GenBank/DDBJ databases">
        <title>Complete genome sequence of Paracoccus mutanolyticus strain RSP-02 isolated from cellulosic waste.</title>
        <authorList>
            <person name="Amrutha R.N."/>
            <person name="Shrivastav A."/>
            <person name="Buddana S.K."/>
            <person name="Deshpande U."/>
            <person name="Prakasham R.S."/>
        </authorList>
    </citation>
    <scope>NUCLEOTIDE SEQUENCE [LARGE SCALE GENOMIC DNA]</scope>
    <source>
        <strain evidence="1 2">RSP-02</strain>
    </source>
</reference>
<dbReference type="Proteomes" id="UP000249922">
    <property type="component" value="Chromosome"/>
</dbReference>
<name>A0ABM6WRS2_9RHOB</name>
<protein>
    <submittedName>
        <fullName evidence="1">Uncharacterized protein</fullName>
    </submittedName>
</protein>
<organism evidence="1 2">
    <name type="scientific">Paracoccus mutanolyticus</name>
    <dbReference type="NCBI Taxonomy" id="1499308"/>
    <lineage>
        <taxon>Bacteria</taxon>
        <taxon>Pseudomonadati</taxon>
        <taxon>Pseudomonadota</taxon>
        <taxon>Alphaproteobacteria</taxon>
        <taxon>Rhodobacterales</taxon>
        <taxon>Paracoccaceae</taxon>
        <taxon>Paracoccus</taxon>
    </lineage>
</organism>
<sequence>MLFSPDVGRVQTWLMPTESVSYIGHLTATQGLLGVGQQLFRPLDLGRGSVPILASEVAGLLAGGRPDTA</sequence>
<proteinExistence type="predicted"/>